<dbReference type="EMBL" id="FJOG01000002">
    <property type="protein sequence ID" value="CZR52434.1"/>
    <property type="molecule type" value="Genomic_DNA"/>
</dbReference>
<reference evidence="1 2" key="1">
    <citation type="submission" date="2016-03" db="EMBL/GenBank/DDBJ databases">
        <authorList>
            <person name="Ploux O."/>
        </authorList>
    </citation>
    <scope>NUCLEOTIDE SEQUENCE [LARGE SCALE GENOMIC DNA]</scope>
    <source>
        <strain evidence="1 2">UAMH 11012</strain>
    </source>
</reference>
<keyword evidence="2" id="KW-1185">Reference proteome</keyword>
<organism evidence="1 2">
    <name type="scientific">Phialocephala subalpina</name>
    <dbReference type="NCBI Taxonomy" id="576137"/>
    <lineage>
        <taxon>Eukaryota</taxon>
        <taxon>Fungi</taxon>
        <taxon>Dikarya</taxon>
        <taxon>Ascomycota</taxon>
        <taxon>Pezizomycotina</taxon>
        <taxon>Leotiomycetes</taxon>
        <taxon>Helotiales</taxon>
        <taxon>Mollisiaceae</taxon>
        <taxon>Phialocephala</taxon>
        <taxon>Phialocephala fortinii species complex</taxon>
    </lineage>
</organism>
<dbReference type="AlphaFoldDB" id="A0A1L7WI27"/>
<protein>
    <submittedName>
        <fullName evidence="1">Uncharacterized protein</fullName>
    </submittedName>
</protein>
<evidence type="ECO:0000313" key="1">
    <source>
        <dbReference type="EMBL" id="CZR52434.1"/>
    </source>
</evidence>
<accession>A0A1L7WI27</accession>
<name>A0A1L7WI27_9HELO</name>
<proteinExistence type="predicted"/>
<gene>
    <name evidence="1" type="ORF">PAC_02311</name>
</gene>
<dbReference type="Proteomes" id="UP000184330">
    <property type="component" value="Unassembled WGS sequence"/>
</dbReference>
<dbReference type="OrthoDB" id="3431997at2759"/>
<sequence length="298" mass="33779">MSLEPPSYEAAVLSPHGTSTTLVSNATSNSLSLKKSITKPEASNRFKDFTIRRSGLSDFQFSSGSDEHEYYFEISLYNPKKRDVILHFGPSTKEPIIGDADLKTFSGHYTLELGDYEHGPVVLERLDKVKGWSSRHQFEFSFGGAEREMFVWRHKGEKFHDAGNWDDMELVTDRDDDEEEVLVAQYLKKDPEYRGWKSRSKLQVREGGGEEWERMVMLSLMALLVTKRREQRIMPRVALGCLLEFMLSSSRTKIGVWVKESQASGEKATLQSNGVRITEVAGVENSVVSTKVLGNEIL</sequence>
<dbReference type="STRING" id="576137.A0A1L7WI27"/>
<evidence type="ECO:0000313" key="2">
    <source>
        <dbReference type="Proteomes" id="UP000184330"/>
    </source>
</evidence>